<proteinExistence type="predicted"/>
<feature type="domain" description="Response regulatory" evidence="10">
    <location>
        <begin position="16"/>
        <end position="132"/>
    </location>
</feature>
<accession>A0AA35SCR7</accession>
<organism evidence="11 12">
    <name type="scientific">Geodia barretti</name>
    <name type="common">Barrett's horny sponge</name>
    <dbReference type="NCBI Taxonomy" id="519541"/>
    <lineage>
        <taxon>Eukaryota</taxon>
        <taxon>Metazoa</taxon>
        <taxon>Porifera</taxon>
        <taxon>Demospongiae</taxon>
        <taxon>Heteroscleromorpha</taxon>
        <taxon>Tetractinellida</taxon>
        <taxon>Astrophorina</taxon>
        <taxon>Geodiidae</taxon>
        <taxon>Geodia</taxon>
    </lineage>
</organism>
<sequence length="354" mass="38777">MSETIIVPETTQSTETILVIDDDTDILALLEMSLVSDGFNVVTANNGISGLQSAKAKQPDLILLDVMMPQMDGLEVIKKLKEDAETRAIPVLWLTAKSQTADKLRGLEIGGDDYITKPFDLREVTARINAVLGRTRLVKYINPLINAMGDSFSEAGVAELGSDLQAAAEIQMKLLPDKPPVCATFDFATMFKSSTSVSGDFYDFIPLSDTRLAIVLGDVKGHGIPAALLMLIYLIDTVISDILREMKFDEEAQEHVNLAVIEAGTNAIKHGNKEDLSKTTTFEFLIDDEKLTIVITDEGPGFQREDVANPLEPENLLKSSGRGIFLMEACMDEVEYEAGGTIVKMIKYKQNPNL</sequence>
<dbReference type="PROSITE" id="PS50110">
    <property type="entry name" value="RESPONSE_REGULATORY"/>
    <property type="match status" value="1"/>
</dbReference>
<keyword evidence="3 9" id="KW-0597">Phosphoprotein</keyword>
<evidence type="ECO:0000256" key="5">
    <source>
        <dbReference type="ARBA" id="ARBA00023015"/>
    </source>
</evidence>
<dbReference type="InterPro" id="IPR001789">
    <property type="entry name" value="Sig_transdc_resp-reg_receiver"/>
</dbReference>
<evidence type="ECO:0000256" key="1">
    <source>
        <dbReference type="ARBA" id="ARBA00003612"/>
    </source>
</evidence>
<keyword evidence="12" id="KW-1185">Reference proteome</keyword>
<dbReference type="SUPFAM" id="SSF52172">
    <property type="entry name" value="CheY-like"/>
    <property type="match status" value="1"/>
</dbReference>
<protein>
    <recommendedName>
        <fullName evidence="2">Probable transcriptional regulator ycf27</fullName>
    </recommendedName>
    <alternativeName>
        <fullName evidence="8">OmpR-like protein</fullName>
    </alternativeName>
</protein>
<keyword evidence="5" id="KW-0805">Transcription regulation</keyword>
<evidence type="ECO:0000256" key="6">
    <source>
        <dbReference type="ARBA" id="ARBA00023125"/>
    </source>
</evidence>
<dbReference type="InterPro" id="IPR036890">
    <property type="entry name" value="HATPase_C_sf"/>
</dbReference>
<feature type="modified residue" description="4-aspartylphosphate" evidence="9">
    <location>
        <position position="65"/>
    </location>
</feature>
<dbReference type="GO" id="GO:0000156">
    <property type="term" value="F:phosphorelay response regulator activity"/>
    <property type="evidence" value="ECO:0007669"/>
    <property type="project" value="TreeGrafter"/>
</dbReference>
<evidence type="ECO:0000259" key="10">
    <source>
        <dbReference type="PROSITE" id="PS50110"/>
    </source>
</evidence>
<evidence type="ECO:0000256" key="3">
    <source>
        <dbReference type="ARBA" id="ARBA00022553"/>
    </source>
</evidence>
<dbReference type="PANTHER" id="PTHR48111:SF1">
    <property type="entry name" value="TWO-COMPONENT RESPONSE REGULATOR ORR33"/>
    <property type="match status" value="1"/>
</dbReference>
<evidence type="ECO:0000256" key="7">
    <source>
        <dbReference type="ARBA" id="ARBA00023163"/>
    </source>
</evidence>
<comment type="function">
    <text evidence="1">Probable promoter-specific protein mediating the interaction between DNA and RNA polymerase.</text>
</comment>
<evidence type="ECO:0000256" key="4">
    <source>
        <dbReference type="ARBA" id="ARBA00023012"/>
    </source>
</evidence>
<dbReference type="InterPro" id="IPR039420">
    <property type="entry name" value="WalR-like"/>
</dbReference>
<dbReference type="GO" id="GO:0005829">
    <property type="term" value="C:cytosol"/>
    <property type="evidence" value="ECO:0007669"/>
    <property type="project" value="TreeGrafter"/>
</dbReference>
<dbReference type="InterPro" id="IPR011006">
    <property type="entry name" value="CheY-like_superfamily"/>
</dbReference>
<keyword evidence="7" id="KW-0804">Transcription</keyword>
<evidence type="ECO:0000256" key="9">
    <source>
        <dbReference type="PROSITE-ProRule" id="PRU00169"/>
    </source>
</evidence>
<evidence type="ECO:0000256" key="2">
    <source>
        <dbReference type="ARBA" id="ARBA00015955"/>
    </source>
</evidence>
<evidence type="ECO:0000313" key="11">
    <source>
        <dbReference type="EMBL" id="CAI8026752.1"/>
    </source>
</evidence>
<dbReference type="SUPFAM" id="SSF55874">
    <property type="entry name" value="ATPase domain of HSP90 chaperone/DNA topoisomerase II/histidine kinase"/>
    <property type="match status" value="1"/>
</dbReference>
<dbReference type="InterPro" id="IPR003594">
    <property type="entry name" value="HATPase_dom"/>
</dbReference>
<dbReference type="PANTHER" id="PTHR48111">
    <property type="entry name" value="REGULATOR OF RPOS"/>
    <property type="match status" value="1"/>
</dbReference>
<keyword evidence="6" id="KW-0238">DNA-binding</keyword>
<dbReference type="EMBL" id="CASHTH010002232">
    <property type="protein sequence ID" value="CAI8026752.1"/>
    <property type="molecule type" value="Genomic_DNA"/>
</dbReference>
<dbReference type="FunFam" id="3.40.50.2300:FF:000001">
    <property type="entry name" value="DNA-binding response regulator PhoB"/>
    <property type="match status" value="1"/>
</dbReference>
<dbReference type="GO" id="GO:0006355">
    <property type="term" value="P:regulation of DNA-templated transcription"/>
    <property type="evidence" value="ECO:0007669"/>
    <property type="project" value="TreeGrafter"/>
</dbReference>
<dbReference type="GO" id="GO:0032993">
    <property type="term" value="C:protein-DNA complex"/>
    <property type="evidence" value="ECO:0007669"/>
    <property type="project" value="TreeGrafter"/>
</dbReference>
<dbReference type="Gene3D" id="3.30.565.10">
    <property type="entry name" value="Histidine kinase-like ATPase, C-terminal domain"/>
    <property type="match status" value="1"/>
</dbReference>
<gene>
    <name evidence="11" type="ORF">GBAR_LOCUS15327</name>
</gene>
<dbReference type="Pfam" id="PF00072">
    <property type="entry name" value="Response_reg"/>
    <property type="match status" value="1"/>
</dbReference>
<evidence type="ECO:0000256" key="8">
    <source>
        <dbReference type="ARBA" id="ARBA00032623"/>
    </source>
</evidence>
<dbReference type="Gene3D" id="3.40.50.2300">
    <property type="match status" value="1"/>
</dbReference>
<dbReference type="GO" id="GO:0000976">
    <property type="term" value="F:transcription cis-regulatory region binding"/>
    <property type="evidence" value="ECO:0007669"/>
    <property type="project" value="TreeGrafter"/>
</dbReference>
<reference evidence="11" key="1">
    <citation type="submission" date="2023-03" db="EMBL/GenBank/DDBJ databases">
        <authorList>
            <person name="Steffen K."/>
            <person name="Cardenas P."/>
        </authorList>
    </citation>
    <scope>NUCLEOTIDE SEQUENCE</scope>
</reference>
<dbReference type="Pfam" id="PF13581">
    <property type="entry name" value="HATPase_c_2"/>
    <property type="match status" value="1"/>
</dbReference>
<dbReference type="CDD" id="cd16936">
    <property type="entry name" value="HATPase_RsbW-like"/>
    <property type="match status" value="1"/>
</dbReference>
<comment type="caution">
    <text evidence="11">The sequence shown here is derived from an EMBL/GenBank/DDBJ whole genome shotgun (WGS) entry which is preliminary data.</text>
</comment>
<keyword evidence="4" id="KW-0902">Two-component regulatory system</keyword>
<name>A0AA35SCR7_GEOBA</name>
<evidence type="ECO:0000313" key="12">
    <source>
        <dbReference type="Proteomes" id="UP001174909"/>
    </source>
</evidence>
<dbReference type="SMART" id="SM00448">
    <property type="entry name" value="REC"/>
    <property type="match status" value="1"/>
</dbReference>
<dbReference type="Proteomes" id="UP001174909">
    <property type="component" value="Unassembled WGS sequence"/>
</dbReference>
<dbReference type="AlphaFoldDB" id="A0AA35SCR7"/>